<dbReference type="Proteomes" id="UP000464374">
    <property type="component" value="Chromosome"/>
</dbReference>
<dbReference type="GO" id="GO:0000271">
    <property type="term" value="P:polysaccharide biosynthetic process"/>
    <property type="evidence" value="ECO:0007669"/>
    <property type="project" value="TreeGrafter"/>
</dbReference>
<evidence type="ECO:0000256" key="1">
    <source>
        <dbReference type="ARBA" id="ARBA00037999"/>
    </source>
</evidence>
<dbReference type="PANTHER" id="PTHR30244">
    <property type="entry name" value="TRANSAMINASE"/>
    <property type="match status" value="1"/>
</dbReference>
<dbReference type="Gene3D" id="3.90.1150.10">
    <property type="entry name" value="Aspartate Aminotransferase, domain 1"/>
    <property type="match status" value="1"/>
</dbReference>
<feature type="active site" description="Proton acceptor" evidence="2">
    <location>
        <position position="192"/>
    </location>
</feature>
<protein>
    <submittedName>
        <fullName evidence="5">DegT/DnrJ/EryC1/StrS aminotransferase family protein</fullName>
    </submittedName>
</protein>
<dbReference type="GO" id="GO:0030170">
    <property type="term" value="F:pyridoxal phosphate binding"/>
    <property type="evidence" value="ECO:0007669"/>
    <property type="project" value="TreeGrafter"/>
</dbReference>
<evidence type="ECO:0000313" key="6">
    <source>
        <dbReference type="Proteomes" id="UP000464374"/>
    </source>
</evidence>
<keyword evidence="3 4" id="KW-0663">Pyridoxal phosphate</keyword>
<dbReference type="AlphaFoldDB" id="A0A6P1Y3B1"/>
<proteinExistence type="inferred from homology"/>
<organism evidence="5 6">
    <name type="scientific">Treponema vincentii</name>
    <dbReference type="NCBI Taxonomy" id="69710"/>
    <lineage>
        <taxon>Bacteria</taxon>
        <taxon>Pseudomonadati</taxon>
        <taxon>Spirochaetota</taxon>
        <taxon>Spirochaetia</taxon>
        <taxon>Spirochaetales</taxon>
        <taxon>Treponemataceae</taxon>
        <taxon>Treponema</taxon>
    </lineage>
</organism>
<dbReference type="Pfam" id="PF01041">
    <property type="entry name" value="DegT_DnrJ_EryC1"/>
    <property type="match status" value="1"/>
</dbReference>
<evidence type="ECO:0000313" key="5">
    <source>
        <dbReference type="EMBL" id="QHX43402.1"/>
    </source>
</evidence>
<dbReference type="RefSeq" id="WP_162663725.1">
    <property type="nucleotide sequence ID" value="NZ_CP048020.1"/>
</dbReference>
<dbReference type="PANTHER" id="PTHR30244:SF34">
    <property type="entry name" value="DTDP-4-AMINO-4,6-DIDEOXYGALACTOSE TRANSAMINASE"/>
    <property type="match status" value="1"/>
</dbReference>
<dbReference type="PIRSF" id="PIRSF000390">
    <property type="entry name" value="PLP_StrS"/>
    <property type="match status" value="1"/>
</dbReference>
<name>A0A6P1Y3B1_9SPIR</name>
<dbReference type="InterPro" id="IPR000653">
    <property type="entry name" value="DegT/StrS_aminotransferase"/>
</dbReference>
<gene>
    <name evidence="5" type="ORF">GWP43_08035</name>
</gene>
<dbReference type="CDD" id="cd00616">
    <property type="entry name" value="AHBA_syn"/>
    <property type="match status" value="1"/>
</dbReference>
<dbReference type="GO" id="GO:0008483">
    <property type="term" value="F:transaminase activity"/>
    <property type="evidence" value="ECO:0007669"/>
    <property type="project" value="UniProtKB-KW"/>
</dbReference>
<accession>A0A6P1Y3B1</accession>
<sequence length="393" mass="44029">MNTPNQNPAREIPFFRPSFDRREEEAAIRVLHSGWLTTGKETLAFEKEFADMVHSPYALAVNSASNGLMLAMEAFGIGKGTKILTSPYTFVSTATSALHLGGEAIYADIEADSYSIDPEKIEDKLKQDKSIKAIVPIHIAGNLCNMKAINSLAKKYNVAVIEDAAHAFPAKTADGYGGTFGDAGVFSFYATKTITTGEGGMICVRNPEAAERIKLMRSHGINRTIWDRYTDKHASWQYDVVAEGYKCNLPDILSAIGRVQLQKAEEFYRKRKLIAERFTHAFEPLDFFQVPPDGDGNAWHLYLLRIVPEMLSVGRDDFARALQERGLGISVHFIPHFELTFLKERYGLRAQDFPNAAAHYAQSISLPFWPDMTDEDVQYVIDTVIDTAKKFRK</sequence>
<dbReference type="InterPro" id="IPR015421">
    <property type="entry name" value="PyrdxlP-dep_Trfase_major"/>
</dbReference>
<reference evidence="5 6" key="1">
    <citation type="submission" date="2020-01" db="EMBL/GenBank/DDBJ databases">
        <title>Complete genome sequence of a human oral phylogroup 1 Treponema sp. strain ATCC 700766, originally isolated from periodontitis dental plaque.</title>
        <authorList>
            <person name="Chan Y."/>
            <person name="Huo Y.-B."/>
            <person name="Yu X.-L."/>
            <person name="Zeng H."/>
            <person name="Leung W.-K."/>
            <person name="Watt R.M."/>
        </authorList>
    </citation>
    <scope>NUCLEOTIDE SEQUENCE [LARGE SCALE GENOMIC DNA]</scope>
    <source>
        <strain evidence="5 6">OMZ 804</strain>
    </source>
</reference>
<keyword evidence="5" id="KW-0032">Aminotransferase</keyword>
<dbReference type="InterPro" id="IPR015424">
    <property type="entry name" value="PyrdxlP-dep_Trfase"/>
</dbReference>
<keyword evidence="5" id="KW-0808">Transferase</keyword>
<evidence type="ECO:0000256" key="2">
    <source>
        <dbReference type="PIRSR" id="PIRSR000390-1"/>
    </source>
</evidence>
<dbReference type="EMBL" id="CP048020">
    <property type="protein sequence ID" value="QHX43402.1"/>
    <property type="molecule type" value="Genomic_DNA"/>
</dbReference>
<dbReference type="KEGG" id="trz:GWP43_08035"/>
<dbReference type="SUPFAM" id="SSF53383">
    <property type="entry name" value="PLP-dependent transferases"/>
    <property type="match status" value="1"/>
</dbReference>
<dbReference type="InterPro" id="IPR015422">
    <property type="entry name" value="PyrdxlP-dep_Trfase_small"/>
</dbReference>
<evidence type="ECO:0000256" key="3">
    <source>
        <dbReference type="PIRSR" id="PIRSR000390-2"/>
    </source>
</evidence>
<feature type="modified residue" description="N6-(pyridoxal phosphate)lysine" evidence="3">
    <location>
        <position position="192"/>
    </location>
</feature>
<comment type="similarity">
    <text evidence="1 4">Belongs to the DegT/DnrJ/EryC1 family.</text>
</comment>
<evidence type="ECO:0000256" key="4">
    <source>
        <dbReference type="RuleBase" id="RU004508"/>
    </source>
</evidence>
<dbReference type="Gene3D" id="3.40.640.10">
    <property type="entry name" value="Type I PLP-dependent aspartate aminotransferase-like (Major domain)"/>
    <property type="match status" value="1"/>
</dbReference>